<dbReference type="Pfam" id="PF01217">
    <property type="entry name" value="Clat_adaptor_s"/>
    <property type="match status" value="1"/>
</dbReference>
<name>A0A0W4ZWQ8_PNEJ7</name>
<dbReference type="GO" id="GO:0030117">
    <property type="term" value="C:membrane coat"/>
    <property type="evidence" value="ECO:0007669"/>
    <property type="project" value="InterPro"/>
</dbReference>
<dbReference type="GO" id="GO:0012505">
    <property type="term" value="C:endomembrane system"/>
    <property type="evidence" value="ECO:0007669"/>
    <property type="project" value="UniProtKB-SubCell"/>
</dbReference>
<protein>
    <recommendedName>
        <fullName evidence="6">AP complex subunit sigma</fullName>
    </recommendedName>
</protein>
<accession>A0A0W4ZWQ8</accession>
<dbReference type="PANTHER" id="PTHR11753">
    <property type="entry name" value="ADAPTOR COMPLEXES SMALL SUBUNIT FAMILY"/>
    <property type="match status" value="1"/>
</dbReference>
<proteinExistence type="inferred from homology"/>
<feature type="domain" description="AP complex mu/sigma subunit" evidence="7">
    <location>
        <begin position="1"/>
        <end position="146"/>
    </location>
</feature>
<evidence type="ECO:0000256" key="2">
    <source>
        <dbReference type="ARBA" id="ARBA00006972"/>
    </source>
</evidence>
<keyword evidence="3 6" id="KW-0813">Transport</keyword>
<comment type="subcellular location">
    <subcellularLocation>
        <location evidence="1">Endomembrane system</location>
    </subcellularLocation>
</comment>
<evidence type="ECO:0000313" key="8">
    <source>
        <dbReference type="EMBL" id="KTW32825.1"/>
    </source>
</evidence>
<dbReference type="AlphaFoldDB" id="A0A0W4ZWQ8"/>
<comment type="similarity">
    <text evidence="2 6">Belongs to the adaptor complexes small subunit family.</text>
</comment>
<evidence type="ECO:0000313" key="9">
    <source>
        <dbReference type="Proteomes" id="UP000053447"/>
    </source>
</evidence>
<comment type="caution">
    <text evidence="8">The sequence shown here is derived from an EMBL/GenBank/DDBJ whole genome shotgun (WGS) entry which is preliminary data.</text>
</comment>
<dbReference type="PIRSF" id="PIRSF015588">
    <property type="entry name" value="AP_complex_sigma"/>
    <property type="match status" value="1"/>
</dbReference>
<keyword evidence="5 6" id="KW-0472">Membrane</keyword>
<sequence length="148" mass="17196">MINAIFIFNNHGKPRLVKFYSQIDISRQKTIVDDIYKLIFSRPSTACNFLEGSCIIDDKDLKIVYRSYATLYFVFIIDQAENELMILDLIQIFVEVLDRCYENVCELDLIFNFENIHAILSEIVSGGMVLETNVQNILSSINHFDKNK</sequence>
<dbReference type="STRING" id="1408657.A0A0W4ZWQ8"/>
<dbReference type="GO" id="GO:0016192">
    <property type="term" value="P:vesicle-mediated transport"/>
    <property type="evidence" value="ECO:0007669"/>
    <property type="project" value="InterPro"/>
</dbReference>
<dbReference type="Gene3D" id="3.30.450.60">
    <property type="match status" value="1"/>
</dbReference>
<dbReference type="VEuPathDB" id="FungiDB:T551_00310"/>
<dbReference type="FunFam" id="3.30.450.60:FF:000001">
    <property type="entry name" value="AP complex subunit sigma"/>
    <property type="match status" value="1"/>
</dbReference>
<dbReference type="InterPro" id="IPR016635">
    <property type="entry name" value="AP_complex_ssu"/>
</dbReference>
<evidence type="ECO:0000256" key="4">
    <source>
        <dbReference type="ARBA" id="ARBA00022927"/>
    </source>
</evidence>
<dbReference type="EMBL" id="LFWA01000001">
    <property type="protein sequence ID" value="KTW32825.1"/>
    <property type="molecule type" value="Genomic_DNA"/>
</dbReference>
<dbReference type="InterPro" id="IPR000804">
    <property type="entry name" value="Clathrin_sm-chain_CS"/>
</dbReference>
<dbReference type="GO" id="GO:0006886">
    <property type="term" value="P:intracellular protein transport"/>
    <property type="evidence" value="ECO:0007669"/>
    <property type="project" value="UniProtKB-UniRule"/>
</dbReference>
<organism evidence="8 9">
    <name type="scientific">Pneumocystis jirovecii (strain RU7)</name>
    <name type="common">Human pneumocystis pneumonia agent</name>
    <dbReference type="NCBI Taxonomy" id="1408657"/>
    <lineage>
        <taxon>Eukaryota</taxon>
        <taxon>Fungi</taxon>
        <taxon>Dikarya</taxon>
        <taxon>Ascomycota</taxon>
        <taxon>Taphrinomycotina</taxon>
        <taxon>Pneumocystomycetes</taxon>
        <taxon>Pneumocystaceae</taxon>
        <taxon>Pneumocystis</taxon>
    </lineage>
</organism>
<keyword evidence="4 6" id="KW-0653">Protein transport</keyword>
<evidence type="ECO:0000256" key="5">
    <source>
        <dbReference type="ARBA" id="ARBA00023136"/>
    </source>
</evidence>
<gene>
    <name evidence="8" type="ORF">T551_00310</name>
</gene>
<reference evidence="9" key="1">
    <citation type="journal article" date="2016" name="Nat. Commun.">
        <title>Genome analysis of three Pneumocystis species reveals adaptation mechanisms to life exclusively in mammalian hosts.</title>
        <authorList>
            <person name="Ma L."/>
            <person name="Chen Z."/>
            <person name="Huang D.W."/>
            <person name="Kutty G."/>
            <person name="Ishihara M."/>
            <person name="Wang H."/>
            <person name="Abouelleil A."/>
            <person name="Bishop L."/>
            <person name="Davey E."/>
            <person name="Deng R."/>
            <person name="Deng X."/>
            <person name="Fan L."/>
            <person name="Fantoni G."/>
            <person name="Fitzgerald M."/>
            <person name="Gogineni E."/>
            <person name="Goldberg J.M."/>
            <person name="Handley G."/>
            <person name="Hu X."/>
            <person name="Huber C."/>
            <person name="Jiao X."/>
            <person name="Jones K."/>
            <person name="Levin J.Z."/>
            <person name="Liu Y."/>
            <person name="Macdonald P."/>
            <person name="Melnikov A."/>
            <person name="Raley C."/>
            <person name="Sassi M."/>
            <person name="Sherman B.T."/>
            <person name="Song X."/>
            <person name="Sykes S."/>
            <person name="Tran B."/>
            <person name="Walsh L."/>
            <person name="Xia Y."/>
            <person name="Yang J."/>
            <person name="Young S."/>
            <person name="Zeng Q."/>
            <person name="Zheng X."/>
            <person name="Stephens R."/>
            <person name="Nusbaum C."/>
            <person name="Birren B.W."/>
            <person name="Azadi P."/>
            <person name="Lempicki R.A."/>
            <person name="Cuomo C.A."/>
            <person name="Kovacs J.A."/>
        </authorList>
    </citation>
    <scope>NUCLEOTIDE SEQUENCE [LARGE SCALE GENOMIC DNA]</scope>
    <source>
        <strain evidence="9">RU7</strain>
    </source>
</reference>
<dbReference type="PROSITE" id="PS00989">
    <property type="entry name" value="CLAT_ADAPTOR_S"/>
    <property type="match status" value="1"/>
</dbReference>
<evidence type="ECO:0000259" key="7">
    <source>
        <dbReference type="Pfam" id="PF01217"/>
    </source>
</evidence>
<evidence type="ECO:0000256" key="3">
    <source>
        <dbReference type="ARBA" id="ARBA00022448"/>
    </source>
</evidence>
<dbReference type="InterPro" id="IPR022775">
    <property type="entry name" value="AP_mu_sigma_su"/>
</dbReference>
<dbReference type="SUPFAM" id="SSF64356">
    <property type="entry name" value="SNARE-like"/>
    <property type="match status" value="1"/>
</dbReference>
<dbReference type="InterPro" id="IPR011012">
    <property type="entry name" value="Longin-like_dom_sf"/>
</dbReference>
<evidence type="ECO:0000256" key="6">
    <source>
        <dbReference type="PIRNR" id="PIRNR015588"/>
    </source>
</evidence>
<dbReference type="GeneID" id="28938832"/>
<dbReference type="RefSeq" id="XP_018231517.1">
    <property type="nucleotide sequence ID" value="XM_018372577.1"/>
</dbReference>
<dbReference type="Proteomes" id="UP000053447">
    <property type="component" value="Unassembled WGS sequence"/>
</dbReference>
<evidence type="ECO:0000256" key="1">
    <source>
        <dbReference type="ARBA" id="ARBA00004308"/>
    </source>
</evidence>
<keyword evidence="9" id="KW-1185">Reference proteome</keyword>
<dbReference type="eggNOG" id="KOG0936">
    <property type="taxonomic scope" value="Eukaryota"/>
</dbReference>
<dbReference type="OrthoDB" id="10261046at2759"/>